<comment type="subcellular location">
    <subcellularLocation>
        <location evidence="1">Periplasm</location>
    </subcellularLocation>
</comment>
<dbReference type="OrthoDB" id="9805202at2"/>
<dbReference type="InterPro" id="IPR009056">
    <property type="entry name" value="Cyt_c-like_dom"/>
</dbReference>
<evidence type="ECO:0000313" key="11">
    <source>
        <dbReference type="EMBL" id="PKI80169.1"/>
    </source>
</evidence>
<feature type="binding site" description="axial binding residue" evidence="9">
    <location>
        <position position="272"/>
    </location>
    <ligand>
        <name>heme c</name>
        <dbReference type="ChEBI" id="CHEBI:61717"/>
        <label>2</label>
    </ligand>
    <ligandPart>
        <name>Fe</name>
        <dbReference type="ChEBI" id="CHEBI:18248"/>
    </ligandPart>
</feature>
<dbReference type="KEGG" id="ahs:AHALO_0031"/>
<name>A0A2N1J0T5_9BACT</name>
<dbReference type="Gene3D" id="1.10.760.10">
    <property type="entry name" value="Cytochrome c-like domain"/>
    <property type="match status" value="2"/>
</dbReference>
<keyword evidence="3 9" id="KW-0479">Metal-binding</keyword>
<feature type="domain" description="Cytochrome c" evidence="10">
    <location>
        <begin position="183"/>
        <end position="297"/>
    </location>
</feature>
<dbReference type="RefSeq" id="WP_101185573.1">
    <property type="nucleotide sequence ID" value="NZ_CP031218.1"/>
</dbReference>
<dbReference type="Pfam" id="PF00034">
    <property type="entry name" value="Cytochrom_C"/>
    <property type="match status" value="1"/>
</dbReference>
<dbReference type="GO" id="GO:0020037">
    <property type="term" value="F:heme binding"/>
    <property type="evidence" value="ECO:0007669"/>
    <property type="project" value="InterPro"/>
</dbReference>
<dbReference type="GO" id="GO:0009055">
    <property type="term" value="F:electron transfer activity"/>
    <property type="evidence" value="ECO:0007669"/>
    <property type="project" value="InterPro"/>
</dbReference>
<evidence type="ECO:0000256" key="8">
    <source>
        <dbReference type="PIRSR" id="PIRSR000294-1"/>
    </source>
</evidence>
<accession>A0A2N1J0T5</accession>
<keyword evidence="6" id="KW-0560">Oxidoreductase</keyword>
<keyword evidence="7 9" id="KW-0408">Iron</keyword>
<keyword evidence="12" id="KW-1185">Reference proteome</keyword>
<keyword evidence="4" id="KW-0732">Signal</keyword>
<evidence type="ECO:0000256" key="4">
    <source>
        <dbReference type="ARBA" id="ARBA00022729"/>
    </source>
</evidence>
<dbReference type="InterPro" id="IPR051395">
    <property type="entry name" value="Cytochrome_c_Peroxidase/MauG"/>
</dbReference>
<dbReference type="GO" id="GO:0046872">
    <property type="term" value="F:metal ion binding"/>
    <property type="evidence" value="ECO:0007669"/>
    <property type="project" value="UniProtKB-KW"/>
</dbReference>
<feature type="binding site" description="covalent" evidence="8">
    <location>
        <position position="197"/>
    </location>
    <ligand>
        <name>heme c</name>
        <dbReference type="ChEBI" id="CHEBI:61717"/>
        <label>2</label>
    </ligand>
</feature>
<evidence type="ECO:0000313" key="12">
    <source>
        <dbReference type="Proteomes" id="UP000233248"/>
    </source>
</evidence>
<feature type="domain" description="Cytochrome c" evidence="10">
    <location>
        <begin position="32"/>
        <end position="163"/>
    </location>
</feature>
<dbReference type="InterPro" id="IPR004852">
    <property type="entry name" value="Di-haem_cyt_c_peroxidsae"/>
</dbReference>
<evidence type="ECO:0000256" key="7">
    <source>
        <dbReference type="ARBA" id="ARBA00023004"/>
    </source>
</evidence>
<organism evidence="11 12">
    <name type="scientific">Malaciobacter halophilus</name>
    <dbReference type="NCBI Taxonomy" id="197482"/>
    <lineage>
        <taxon>Bacteria</taxon>
        <taxon>Pseudomonadati</taxon>
        <taxon>Campylobacterota</taxon>
        <taxon>Epsilonproteobacteria</taxon>
        <taxon>Campylobacterales</taxon>
        <taxon>Arcobacteraceae</taxon>
        <taxon>Malaciobacter</taxon>
    </lineage>
</organism>
<feature type="binding site" description="covalent" evidence="8">
    <location>
        <position position="54"/>
    </location>
    <ligand>
        <name>heme c</name>
        <dbReference type="ChEBI" id="CHEBI:61717"/>
        <label>1</label>
    </ligand>
</feature>
<protein>
    <submittedName>
        <fullName evidence="11">Cytochrome B6</fullName>
    </submittedName>
</protein>
<dbReference type="InterPro" id="IPR036909">
    <property type="entry name" value="Cyt_c-like_dom_sf"/>
</dbReference>
<evidence type="ECO:0000256" key="5">
    <source>
        <dbReference type="ARBA" id="ARBA00022764"/>
    </source>
</evidence>
<dbReference type="PANTHER" id="PTHR30600">
    <property type="entry name" value="CYTOCHROME C PEROXIDASE-RELATED"/>
    <property type="match status" value="1"/>
</dbReference>
<comment type="caution">
    <text evidence="11">The sequence shown here is derived from an EMBL/GenBank/DDBJ whole genome shotgun (WGS) entry which is preliminary data.</text>
</comment>
<dbReference type="InterPro" id="IPR026259">
    <property type="entry name" value="MauG/Cytc_peroxidase"/>
</dbReference>
<proteinExistence type="predicted"/>
<dbReference type="PIRSF" id="PIRSF000294">
    <property type="entry name" value="Cytochrome-c_peroxidase"/>
    <property type="match status" value="1"/>
</dbReference>
<feature type="binding site" description="axial binding residue" evidence="9">
    <location>
        <position position="58"/>
    </location>
    <ligand>
        <name>heme c</name>
        <dbReference type="ChEBI" id="CHEBI:61717"/>
        <label>1</label>
    </ligand>
    <ligandPart>
        <name>Fe</name>
        <dbReference type="ChEBI" id="CHEBI:18248"/>
    </ligandPart>
</feature>
<sequence>MKSIILILLPILLLNCKELILPIKSTESYDLQKALLGKKLFFDKRLSKDNTISCASCHDLEKGGDDNRDFSLGVNNKKGEVNSPTVFNSRYNFTQFWNGRARDLKEQVSGPIHNPVEMGSSLDEALEKLKKDDYYNKQFKIVFKDGLTKKNLVDAIAEFEGALITPDSKFDRYLKGDKKALSKDELEGYKLFKQNGCISCHNGINIGGNLFQKMGILKEYKSKVGNLGRYEVTKDIEDKNYFKVPTLRNINKTAPYFHDASAKTLEDAVAIMIEYQLGMQASKDEIDKIVKFLKTLDGKKPEILDKK</sequence>
<keyword evidence="2 8" id="KW-0349">Heme</keyword>
<evidence type="ECO:0000256" key="6">
    <source>
        <dbReference type="ARBA" id="ARBA00023002"/>
    </source>
</evidence>
<gene>
    <name evidence="11" type="ORF">CP960_11145</name>
</gene>
<dbReference type="PROSITE" id="PS51007">
    <property type="entry name" value="CYTC"/>
    <property type="match status" value="2"/>
</dbReference>
<dbReference type="Pfam" id="PF03150">
    <property type="entry name" value="CCP_MauG"/>
    <property type="match status" value="1"/>
</dbReference>
<dbReference type="SUPFAM" id="SSF46626">
    <property type="entry name" value="Cytochrome c"/>
    <property type="match status" value="2"/>
</dbReference>
<comment type="PTM">
    <text evidence="8">Binds 2 heme groups per subunit.</text>
</comment>
<dbReference type="GO" id="GO:0042597">
    <property type="term" value="C:periplasmic space"/>
    <property type="evidence" value="ECO:0007669"/>
    <property type="project" value="UniProtKB-SubCell"/>
</dbReference>
<feature type="binding site" description="covalent" evidence="8">
    <location>
        <position position="57"/>
    </location>
    <ligand>
        <name>heme c</name>
        <dbReference type="ChEBI" id="CHEBI:61717"/>
        <label>1</label>
    </ligand>
</feature>
<feature type="binding site" description="covalent" evidence="8">
    <location>
        <position position="200"/>
    </location>
    <ligand>
        <name>heme c</name>
        <dbReference type="ChEBI" id="CHEBI:61717"/>
        <label>2</label>
    </ligand>
</feature>
<evidence type="ECO:0000256" key="1">
    <source>
        <dbReference type="ARBA" id="ARBA00004418"/>
    </source>
</evidence>
<dbReference type="EMBL" id="NXIF01000041">
    <property type="protein sequence ID" value="PKI80169.1"/>
    <property type="molecule type" value="Genomic_DNA"/>
</dbReference>
<dbReference type="GO" id="GO:0004130">
    <property type="term" value="F:cytochrome-c peroxidase activity"/>
    <property type="evidence" value="ECO:0007669"/>
    <property type="project" value="TreeGrafter"/>
</dbReference>
<evidence type="ECO:0000259" key="10">
    <source>
        <dbReference type="PROSITE" id="PS51007"/>
    </source>
</evidence>
<feature type="binding site" description="axial binding residue" evidence="9">
    <location>
        <position position="201"/>
    </location>
    <ligand>
        <name>heme c</name>
        <dbReference type="ChEBI" id="CHEBI:61717"/>
        <label>2</label>
    </ligand>
    <ligandPart>
        <name>Fe</name>
        <dbReference type="ChEBI" id="CHEBI:18248"/>
    </ligandPart>
</feature>
<evidence type="ECO:0000256" key="9">
    <source>
        <dbReference type="PIRSR" id="PIRSR000294-2"/>
    </source>
</evidence>
<evidence type="ECO:0000256" key="3">
    <source>
        <dbReference type="ARBA" id="ARBA00022723"/>
    </source>
</evidence>
<reference evidence="11 12" key="1">
    <citation type="submission" date="2017-09" db="EMBL/GenBank/DDBJ databases">
        <title>Genomics of the genus Arcobacter.</title>
        <authorList>
            <person name="Perez-Cataluna A."/>
            <person name="Figueras M.J."/>
            <person name="Salas-Masso N."/>
        </authorList>
    </citation>
    <scope>NUCLEOTIDE SEQUENCE [LARGE SCALE GENOMIC DNA]</scope>
    <source>
        <strain evidence="11 12">DSM 18005</strain>
    </source>
</reference>
<dbReference type="Proteomes" id="UP000233248">
    <property type="component" value="Unassembled WGS sequence"/>
</dbReference>
<dbReference type="PANTHER" id="PTHR30600:SF7">
    <property type="entry name" value="CYTOCHROME C PEROXIDASE-RELATED"/>
    <property type="match status" value="1"/>
</dbReference>
<comment type="cofactor">
    <cofactor evidence="8">
        <name>heme</name>
        <dbReference type="ChEBI" id="CHEBI:30413"/>
    </cofactor>
    <text evidence="8">Binds 2 heme groups.</text>
</comment>
<evidence type="ECO:0000256" key="2">
    <source>
        <dbReference type="ARBA" id="ARBA00022617"/>
    </source>
</evidence>
<keyword evidence="5" id="KW-0574">Periplasm</keyword>
<dbReference type="AlphaFoldDB" id="A0A2N1J0T5"/>